<reference evidence="1" key="1">
    <citation type="submission" date="2015-07" db="EMBL/GenBank/DDBJ databases">
        <title>Adaptation to a free-living lifestyle via gene acquisitions in the diplomonad Trepomonas sp. PC1.</title>
        <authorList>
            <person name="Xu F."/>
            <person name="Jerlstrom-Hultqvist J."/>
            <person name="Kolisko M."/>
            <person name="Simpson A.G.B."/>
            <person name="Roger A.J."/>
            <person name="Svard S.G."/>
            <person name="Andersson J.O."/>
        </authorList>
    </citation>
    <scope>NUCLEOTIDE SEQUENCE</scope>
    <source>
        <strain evidence="1">PC1</strain>
    </source>
</reference>
<dbReference type="AlphaFoldDB" id="A0A146KI49"/>
<gene>
    <name evidence="1" type="ORF">TPC1_11475</name>
</gene>
<sequence>SKLKVKLRFADWSDVSHAESFKLTQQLEIIFAKAFQILEKLFRQKQEQKRGQLVQTGFGGQKNDQMASAVRLIGVSLCEFGEEGSQNVKFNPESTSFTQKTLKMEEIQPKMVKNAIQNENNLKIPQTEESSDFQVVDEKIQIQKCKNCGQSF</sequence>
<feature type="non-terminal residue" evidence="1">
    <location>
        <position position="152"/>
    </location>
</feature>
<feature type="non-terminal residue" evidence="1">
    <location>
        <position position="1"/>
    </location>
</feature>
<accession>A0A146KI49</accession>
<dbReference type="EMBL" id="GDID01001092">
    <property type="protein sequence ID" value="JAP95514.1"/>
    <property type="molecule type" value="Transcribed_RNA"/>
</dbReference>
<proteinExistence type="predicted"/>
<name>A0A146KI49_9EUKA</name>
<organism evidence="1">
    <name type="scientific">Trepomonas sp. PC1</name>
    <dbReference type="NCBI Taxonomy" id="1076344"/>
    <lineage>
        <taxon>Eukaryota</taxon>
        <taxon>Metamonada</taxon>
        <taxon>Diplomonadida</taxon>
        <taxon>Hexamitidae</taxon>
        <taxon>Hexamitinae</taxon>
        <taxon>Trepomonas</taxon>
    </lineage>
</organism>
<protein>
    <submittedName>
        <fullName evidence="1">DNA polymerase kappa-related protein</fullName>
    </submittedName>
</protein>
<evidence type="ECO:0000313" key="1">
    <source>
        <dbReference type="EMBL" id="JAP95514.1"/>
    </source>
</evidence>